<dbReference type="Gene3D" id="3.10.20.90">
    <property type="entry name" value="Phosphatidylinositol 3-kinase Catalytic Subunit, Chain A, domain 1"/>
    <property type="match status" value="1"/>
</dbReference>
<keyword evidence="5" id="KW-0808">Transferase</keyword>
<dbReference type="InterPro" id="IPR000270">
    <property type="entry name" value="PB1_dom"/>
</dbReference>
<dbReference type="InterPro" id="IPR011009">
    <property type="entry name" value="Kinase-like_dom_sf"/>
</dbReference>
<feature type="compositionally biased region" description="Polar residues" evidence="2">
    <location>
        <begin position="677"/>
        <end position="689"/>
    </location>
</feature>
<dbReference type="PROSITE" id="PS00107">
    <property type="entry name" value="PROTEIN_KINASE_ATP"/>
    <property type="match status" value="1"/>
</dbReference>
<dbReference type="SMART" id="SM00666">
    <property type="entry name" value="PB1"/>
    <property type="match status" value="1"/>
</dbReference>
<dbReference type="SUPFAM" id="SSF56112">
    <property type="entry name" value="Protein kinase-like (PK-like)"/>
    <property type="match status" value="2"/>
</dbReference>
<feature type="region of interest" description="Disordered" evidence="2">
    <location>
        <begin position="674"/>
        <end position="698"/>
    </location>
</feature>
<feature type="region of interest" description="Disordered" evidence="2">
    <location>
        <begin position="828"/>
        <end position="852"/>
    </location>
</feature>
<dbReference type="SMART" id="SM00219">
    <property type="entry name" value="TyrKc"/>
    <property type="match status" value="1"/>
</dbReference>
<evidence type="ECO:0000259" key="3">
    <source>
        <dbReference type="SMART" id="SM00219"/>
    </source>
</evidence>
<evidence type="ECO:0000256" key="1">
    <source>
        <dbReference type="PROSITE-ProRule" id="PRU10141"/>
    </source>
</evidence>
<evidence type="ECO:0000259" key="4">
    <source>
        <dbReference type="SMART" id="SM00666"/>
    </source>
</evidence>
<dbReference type="InterPro" id="IPR020635">
    <property type="entry name" value="Tyr_kinase_cat_dom"/>
</dbReference>
<dbReference type="SUPFAM" id="SSF54277">
    <property type="entry name" value="CAD &amp; PB1 domains"/>
    <property type="match status" value="1"/>
</dbReference>
<proteinExistence type="predicted"/>
<dbReference type="PANTHER" id="PTHR31066:SF90">
    <property type="entry name" value="PB1 DOMAIN-CONTAINING PROTEIN"/>
    <property type="match status" value="1"/>
</dbReference>
<protein>
    <submittedName>
        <fullName evidence="5">Serine-threonine/tyrosine-protein kinase, catalytic domain</fullName>
    </submittedName>
</protein>
<dbReference type="InterPro" id="IPR017441">
    <property type="entry name" value="Protein_kinase_ATP_BS"/>
</dbReference>
<keyword evidence="1" id="KW-0547">Nucleotide-binding</keyword>
<accession>A0AAN8VPL0</accession>
<dbReference type="AlphaFoldDB" id="A0AAN8VPL0"/>
<dbReference type="InterPro" id="IPR053198">
    <property type="entry name" value="Gynoecium_Dev_Regulator"/>
</dbReference>
<dbReference type="EMBL" id="JBAMMX010000006">
    <property type="protein sequence ID" value="KAK6937674.1"/>
    <property type="molecule type" value="Genomic_DNA"/>
</dbReference>
<feature type="binding site" evidence="1">
    <location>
        <position position="919"/>
    </location>
    <ligand>
        <name>ATP</name>
        <dbReference type="ChEBI" id="CHEBI:30616"/>
    </ligand>
</feature>
<feature type="region of interest" description="Disordered" evidence="2">
    <location>
        <begin position="265"/>
        <end position="291"/>
    </location>
</feature>
<evidence type="ECO:0000313" key="5">
    <source>
        <dbReference type="EMBL" id="KAK6937674.1"/>
    </source>
</evidence>
<dbReference type="Gene3D" id="3.30.200.20">
    <property type="entry name" value="Phosphorylase Kinase, domain 1"/>
    <property type="match status" value="1"/>
</dbReference>
<keyword evidence="1" id="KW-0067">ATP-binding</keyword>
<keyword evidence="5" id="KW-0418">Kinase</keyword>
<dbReference type="FunFam" id="3.10.20.90:FF:000058">
    <property type="entry name" value="Octicosapeptide/phox/Bem1p domain kinase superfamily protein"/>
    <property type="match status" value="1"/>
</dbReference>
<dbReference type="PANTHER" id="PTHR31066">
    <property type="entry name" value="OS05G0427100 PROTEIN-RELATED"/>
    <property type="match status" value="1"/>
</dbReference>
<name>A0AAN8VPL0_9MAGN</name>
<dbReference type="InterPro" id="IPR001245">
    <property type="entry name" value="Ser-Thr/Tyr_kinase_cat_dom"/>
</dbReference>
<evidence type="ECO:0000313" key="6">
    <source>
        <dbReference type="Proteomes" id="UP001370490"/>
    </source>
</evidence>
<dbReference type="Gene3D" id="1.10.510.10">
    <property type="entry name" value="Transferase(Phosphotransferase) domain 1"/>
    <property type="match status" value="1"/>
</dbReference>
<feature type="domain" description="Tyrosine-protein kinase catalytic" evidence="3">
    <location>
        <begin position="888"/>
        <end position="996"/>
    </location>
</feature>
<dbReference type="GO" id="GO:0005524">
    <property type="term" value="F:ATP binding"/>
    <property type="evidence" value="ECO:0007669"/>
    <property type="project" value="UniProtKB-UniRule"/>
</dbReference>
<dbReference type="Pfam" id="PF07714">
    <property type="entry name" value="PK_Tyr_Ser-Thr"/>
    <property type="match status" value="1"/>
</dbReference>
<feature type="region of interest" description="Disordered" evidence="2">
    <location>
        <begin position="422"/>
        <end position="448"/>
    </location>
</feature>
<dbReference type="Pfam" id="PF00564">
    <property type="entry name" value="PB1"/>
    <property type="match status" value="1"/>
</dbReference>
<gene>
    <name evidence="5" type="ORF">RJ641_031182</name>
</gene>
<dbReference type="Proteomes" id="UP001370490">
    <property type="component" value="Unassembled WGS sequence"/>
</dbReference>
<sequence>MDSESGSETSDFASVKECKNEVENGICIEKSSRIPKGNNDVGNVSRMAAGKVKDGQTDLATTVSLQDASFDPGKSQYNRWSGISDISQPGKLKILCSSGGKILPRPSDGKLRYVGGETRIVSIRKKLLFEELVRKTTGICNQPHTIKYQLPGEDLDALISVSSDEDLQNMIEEYYGFEKLEGSQRLRIFLIPLSETEKACSIEGSIIHQDNPDYHYVVAVNGMIDCSPQRDSEGQFVGSEAYRLQTNLNTELSMHRESPSAILPFETKDGRSKSHSNQPIAQGESKSAHTQLHEDISFRGGNDSNGSYITAQILSLCAENGGYQPPEEPIPTGNYHPNKNFNHLNKNPNKQDNLFTSHNLSIPQHDSDVGGFSCQRPKLKASHSERCISNCENSEGMLSGPNEHSGCHHGVLHVLSDSQLEEPGRRSFYGSQEGVSPPSPLKFSKNQTESPVIPDGLQDKLKHLQENVDLVNNQFHNRSLDREAIGPNGGTDFLEHSVSSELLGWDKHFRQSDMATDEKYKTAKGDMIGSVNKKHNVENATHGVIQKVTEKAFLPNNNGSSRCNPKASVDLMNATEELGVSEPLILELSSPLTSFQCTVTGLPVSSKVEKGIFESFANGQGIAGCQPALTGISSAEQGNGLLWTKKSEPQGSISEQQSSGKAYLTDLLSGSPIGQVPNESPGLQSISHQNTKDSEKSKLISATDYSAPAFCGSASPGTDLHENVPPALKLNPTNNAALVGEVSLIDADLLNYPVQRTEELGTEMGFYEKSKLEDSVLGHMKSMDKEIDNNKLQSEVMVEDVPNGEPPGNHFPSIVTLVDGVKDEVFSPRATDAESTIQDSASEDAKAEDGGKDVSISDAMIAEIEAGIYGLQLNASDVDKQIIKNADLEELRELGSGTYGTVYHGKWRGTDVAIKRIKKSCFMGRSSEQERKKKVAYGADAGGVWRSGRDGGGIVKNTLRPPIPDRCDPEWRKLMEQCWSPDPELRPSFTEVTNRLRYMSMALQPKNLLVHLIHSLR</sequence>
<feature type="compositionally biased region" description="Polar residues" evidence="2">
    <location>
        <begin position="275"/>
        <end position="290"/>
    </location>
</feature>
<feature type="domain" description="PB1" evidence="4">
    <location>
        <begin position="106"/>
        <end position="193"/>
    </location>
</feature>
<comment type="caution">
    <text evidence="5">The sequence shown here is derived from an EMBL/GenBank/DDBJ whole genome shotgun (WGS) entry which is preliminary data.</text>
</comment>
<dbReference type="CDD" id="cd06410">
    <property type="entry name" value="PB1_UP2"/>
    <property type="match status" value="1"/>
</dbReference>
<evidence type="ECO:0000256" key="2">
    <source>
        <dbReference type="SAM" id="MobiDB-lite"/>
    </source>
</evidence>
<organism evidence="5 6">
    <name type="scientific">Dillenia turbinata</name>
    <dbReference type="NCBI Taxonomy" id="194707"/>
    <lineage>
        <taxon>Eukaryota</taxon>
        <taxon>Viridiplantae</taxon>
        <taxon>Streptophyta</taxon>
        <taxon>Embryophyta</taxon>
        <taxon>Tracheophyta</taxon>
        <taxon>Spermatophyta</taxon>
        <taxon>Magnoliopsida</taxon>
        <taxon>eudicotyledons</taxon>
        <taxon>Gunneridae</taxon>
        <taxon>Pentapetalae</taxon>
        <taxon>Dilleniales</taxon>
        <taxon>Dilleniaceae</taxon>
        <taxon>Dillenia</taxon>
    </lineage>
</organism>
<reference evidence="5 6" key="1">
    <citation type="submission" date="2023-12" db="EMBL/GenBank/DDBJ databases">
        <title>A high-quality genome assembly for Dillenia turbinata (Dilleniales).</title>
        <authorList>
            <person name="Chanderbali A."/>
        </authorList>
    </citation>
    <scope>NUCLEOTIDE SEQUENCE [LARGE SCALE GENOMIC DNA]</scope>
    <source>
        <strain evidence="5">LSX21</strain>
        <tissue evidence="5">Leaf</tissue>
    </source>
</reference>
<feature type="compositionally biased region" description="Basic and acidic residues" evidence="2">
    <location>
        <begin position="843"/>
        <end position="852"/>
    </location>
</feature>
<dbReference type="GO" id="GO:0004713">
    <property type="term" value="F:protein tyrosine kinase activity"/>
    <property type="evidence" value="ECO:0007669"/>
    <property type="project" value="InterPro"/>
</dbReference>
<keyword evidence="6" id="KW-1185">Reference proteome</keyword>